<accession>A0A0R0M777</accession>
<dbReference type="GO" id="GO:0001003">
    <property type="term" value="F:RNA polymerase III type 2 promoter sequence-specific DNA binding"/>
    <property type="evidence" value="ECO:0007669"/>
    <property type="project" value="TreeGrafter"/>
</dbReference>
<dbReference type="Proteomes" id="UP000051530">
    <property type="component" value="Unassembled WGS sequence"/>
</dbReference>
<evidence type="ECO:0000313" key="3">
    <source>
        <dbReference type="Proteomes" id="UP000051530"/>
    </source>
</evidence>
<organism evidence="2 3">
    <name type="scientific">Pseudoloma neurophilia</name>
    <dbReference type="NCBI Taxonomy" id="146866"/>
    <lineage>
        <taxon>Eukaryota</taxon>
        <taxon>Fungi</taxon>
        <taxon>Fungi incertae sedis</taxon>
        <taxon>Microsporidia</taxon>
        <taxon>Pseudoloma</taxon>
    </lineage>
</organism>
<keyword evidence="3" id="KW-1185">Reference proteome</keyword>
<name>A0A0R0M777_9MICR</name>
<comment type="caution">
    <text evidence="2">The sequence shown here is derived from an EMBL/GenBank/DDBJ whole genome shotgun (WGS) entry which is preliminary data.</text>
</comment>
<sequence>MNTDEPESFDLLKIPYKIEQTDNIEPFRSENHYELRFHQKLDGKKLISDEHDSSKNYLLIENEQITGISKEVFEFNSPYDFIIEQNSDAYEIFFKRMCEEGSENVSYEVLLSENTVFNPYAPPILSHNQLFENYDFKNLKNENRAKKNLKLDQKLSNKEMNELKTILKEAHGSEEFDLLYDKFEKVFSEKKIVRWKDITFHHEKIGKYQIKRYLPFFATFRSSGPWRKTWIKHDFDPKSDQNSFKMQKVSLNRKGKEICLNDNPFLIHELEQNKNKYLKKNANGTGFLTEDALDLINLHFDRSIVPDVAVGFPSPNVDTFVDESSEASDFSLIDE</sequence>
<protein>
    <submittedName>
        <fullName evidence="2">RNA polymerase III transcription factor (TF)IIIC subunit</fullName>
    </submittedName>
</protein>
<dbReference type="GO" id="GO:0001002">
    <property type="term" value="F:RNA polymerase III type 1 promoter sequence-specific DNA binding"/>
    <property type="evidence" value="ECO:0007669"/>
    <property type="project" value="TreeGrafter"/>
</dbReference>
<dbReference type="PANTHER" id="PTHR13230">
    <property type="entry name" value="GENERAL TRANSCRIPTION FACTOR IIIC, POLYPEPTIDE 5"/>
    <property type="match status" value="1"/>
</dbReference>
<dbReference type="AlphaFoldDB" id="A0A0R0M777"/>
<dbReference type="InterPro" id="IPR040454">
    <property type="entry name" value="TF_IIIC_Tfc1/Sfc1"/>
</dbReference>
<dbReference type="EMBL" id="LGUB01000001">
    <property type="protein sequence ID" value="KRH95348.1"/>
    <property type="molecule type" value="Genomic_DNA"/>
</dbReference>
<evidence type="ECO:0000313" key="2">
    <source>
        <dbReference type="EMBL" id="KRH95348.1"/>
    </source>
</evidence>
<dbReference type="GO" id="GO:0006384">
    <property type="term" value="P:transcription initiation at RNA polymerase III promoter"/>
    <property type="evidence" value="ECO:0007669"/>
    <property type="project" value="InterPro"/>
</dbReference>
<feature type="domain" description="Transcription factor IIIC subunit 5 HTH" evidence="1">
    <location>
        <begin position="156"/>
        <end position="250"/>
    </location>
</feature>
<dbReference type="OrthoDB" id="5598268at2759"/>
<reference evidence="2 3" key="1">
    <citation type="submission" date="2015-07" db="EMBL/GenBank/DDBJ databases">
        <title>The genome of Pseudoloma neurophilia, a relevant intracellular parasite of the zebrafish.</title>
        <authorList>
            <person name="Ndikumana S."/>
            <person name="Pelin A."/>
            <person name="Sanders J."/>
            <person name="Corradi N."/>
        </authorList>
    </citation>
    <scope>NUCLEOTIDE SEQUENCE [LARGE SCALE GENOMIC DNA]</scope>
    <source>
        <strain evidence="2 3">MK1</strain>
    </source>
</reference>
<dbReference type="InterPro" id="IPR019136">
    <property type="entry name" value="TF_IIIC_su-5_HTH"/>
</dbReference>
<dbReference type="VEuPathDB" id="MicrosporidiaDB:M153_1000162594"/>
<dbReference type="PANTHER" id="PTHR13230:SF5">
    <property type="entry name" value="GENERAL TRANSCRIPTION FACTOR 3C POLYPEPTIDE 5"/>
    <property type="match status" value="1"/>
</dbReference>
<dbReference type="GO" id="GO:0000127">
    <property type="term" value="C:transcription factor TFIIIC complex"/>
    <property type="evidence" value="ECO:0007669"/>
    <property type="project" value="InterPro"/>
</dbReference>
<dbReference type="Pfam" id="PF09734">
    <property type="entry name" value="Tau95"/>
    <property type="match status" value="1"/>
</dbReference>
<proteinExistence type="predicted"/>
<evidence type="ECO:0000259" key="1">
    <source>
        <dbReference type="Pfam" id="PF09734"/>
    </source>
</evidence>
<gene>
    <name evidence="2" type="ORF">M153_1000162594</name>
</gene>